<keyword evidence="5" id="KW-1185">Reference proteome</keyword>
<dbReference type="InterPro" id="IPR009057">
    <property type="entry name" value="Homeodomain-like_sf"/>
</dbReference>
<dbReference type="InterPro" id="IPR001647">
    <property type="entry name" value="HTH_TetR"/>
</dbReference>
<evidence type="ECO:0000256" key="1">
    <source>
        <dbReference type="ARBA" id="ARBA00023125"/>
    </source>
</evidence>
<evidence type="ECO:0000256" key="2">
    <source>
        <dbReference type="PROSITE-ProRule" id="PRU00335"/>
    </source>
</evidence>
<dbReference type="EMBL" id="JAGINX010000001">
    <property type="protein sequence ID" value="MBP2319122.1"/>
    <property type="molecule type" value="Genomic_DNA"/>
</dbReference>
<dbReference type="Gene3D" id="1.10.357.10">
    <property type="entry name" value="Tetracycline Repressor, domain 2"/>
    <property type="match status" value="1"/>
</dbReference>
<evidence type="ECO:0000259" key="3">
    <source>
        <dbReference type="PROSITE" id="PS50977"/>
    </source>
</evidence>
<dbReference type="Pfam" id="PF00440">
    <property type="entry name" value="TetR_N"/>
    <property type="match status" value="1"/>
</dbReference>
<keyword evidence="1 2" id="KW-0238">DNA-binding</keyword>
<proteinExistence type="predicted"/>
<dbReference type="SUPFAM" id="SSF46689">
    <property type="entry name" value="Homeodomain-like"/>
    <property type="match status" value="1"/>
</dbReference>
<gene>
    <name evidence="4" type="ORF">JOF45_002141</name>
</gene>
<comment type="caution">
    <text evidence="4">The sequence shown here is derived from an EMBL/GenBank/DDBJ whole genome shotgun (WGS) entry which is preliminary data.</text>
</comment>
<dbReference type="GO" id="GO:0003677">
    <property type="term" value="F:DNA binding"/>
    <property type="evidence" value="ECO:0007669"/>
    <property type="project" value="UniProtKB-KW"/>
</dbReference>
<name>A0ABS4T3U2_9MICC</name>
<protein>
    <submittedName>
        <fullName evidence="4">DNA-binding transcriptional regulator YbjK</fullName>
    </submittedName>
</protein>
<organism evidence="4 5">
    <name type="scientific">Nesterenkonia lacusekhoensis</name>
    <dbReference type="NCBI Taxonomy" id="150832"/>
    <lineage>
        <taxon>Bacteria</taxon>
        <taxon>Bacillati</taxon>
        <taxon>Actinomycetota</taxon>
        <taxon>Actinomycetes</taxon>
        <taxon>Micrococcales</taxon>
        <taxon>Micrococcaceae</taxon>
        <taxon>Nesterenkonia</taxon>
    </lineage>
</organism>
<evidence type="ECO:0000313" key="4">
    <source>
        <dbReference type="EMBL" id="MBP2319122.1"/>
    </source>
</evidence>
<accession>A0ABS4T3U2</accession>
<dbReference type="Pfam" id="PF17940">
    <property type="entry name" value="TetR_C_31"/>
    <property type="match status" value="1"/>
</dbReference>
<feature type="domain" description="HTH tetR-type" evidence="3">
    <location>
        <begin position="1"/>
        <end position="50"/>
    </location>
</feature>
<dbReference type="PROSITE" id="PS50977">
    <property type="entry name" value="HTH_TETR_2"/>
    <property type="match status" value="1"/>
</dbReference>
<evidence type="ECO:0000313" key="5">
    <source>
        <dbReference type="Proteomes" id="UP001519331"/>
    </source>
</evidence>
<sequence>MELLKETGIASVTARSVATRAEVPVGSVSYYFDSVKGLLLQASQQLLGRRTAQIADWDYQDTGGDALLEQLAELIHHQITTGRSLTVVSYELYLLGLRDPDFQQISAHTVGALRNKLLEHFPAKRASHLAATADGYQLQALFDQKPPSVASILTTLKSE</sequence>
<dbReference type="Proteomes" id="UP001519331">
    <property type="component" value="Unassembled WGS sequence"/>
</dbReference>
<feature type="DNA-binding region" description="H-T-H motif" evidence="2">
    <location>
        <begin position="13"/>
        <end position="32"/>
    </location>
</feature>
<reference evidence="4 5" key="1">
    <citation type="submission" date="2021-03" db="EMBL/GenBank/DDBJ databases">
        <title>Sequencing the genomes of 1000 actinobacteria strains.</title>
        <authorList>
            <person name="Klenk H.-P."/>
        </authorList>
    </citation>
    <scope>NUCLEOTIDE SEQUENCE [LARGE SCALE GENOMIC DNA]</scope>
    <source>
        <strain evidence="4 5">DSM 12544</strain>
    </source>
</reference>
<dbReference type="InterPro" id="IPR041583">
    <property type="entry name" value="TetR_C_31"/>
</dbReference>